<organism evidence="2 3">
    <name type="scientific">Caerostris extrusa</name>
    <name type="common">Bark spider</name>
    <name type="synonym">Caerostris bankana</name>
    <dbReference type="NCBI Taxonomy" id="172846"/>
    <lineage>
        <taxon>Eukaryota</taxon>
        <taxon>Metazoa</taxon>
        <taxon>Ecdysozoa</taxon>
        <taxon>Arthropoda</taxon>
        <taxon>Chelicerata</taxon>
        <taxon>Arachnida</taxon>
        <taxon>Araneae</taxon>
        <taxon>Araneomorphae</taxon>
        <taxon>Entelegynae</taxon>
        <taxon>Araneoidea</taxon>
        <taxon>Araneidae</taxon>
        <taxon>Caerostris</taxon>
    </lineage>
</organism>
<dbReference type="EMBL" id="BPLR01016324">
    <property type="protein sequence ID" value="GIY83024.1"/>
    <property type="molecule type" value="Genomic_DNA"/>
</dbReference>
<evidence type="ECO:0000256" key="1">
    <source>
        <dbReference type="SAM" id="MobiDB-lite"/>
    </source>
</evidence>
<accession>A0AAV4WMD5</accession>
<evidence type="ECO:0000313" key="2">
    <source>
        <dbReference type="EMBL" id="GIY83024.1"/>
    </source>
</evidence>
<dbReference type="Proteomes" id="UP001054945">
    <property type="component" value="Unassembled WGS sequence"/>
</dbReference>
<proteinExistence type="predicted"/>
<gene>
    <name evidence="2" type="ORF">CEXT_5101</name>
</gene>
<dbReference type="AlphaFoldDB" id="A0AAV4WMD5"/>
<sequence length="87" mass="9873">MHFPFRVPTKQVTGGQECGPPKKHFLRRGRGALRWCTDREKVRQREEKVTEGERVEADEGVNKSAKGTVRVRCGKGVGGKWNRVTQP</sequence>
<evidence type="ECO:0000313" key="3">
    <source>
        <dbReference type="Proteomes" id="UP001054945"/>
    </source>
</evidence>
<name>A0AAV4WMD5_CAEEX</name>
<comment type="caution">
    <text evidence="2">The sequence shown here is derived from an EMBL/GenBank/DDBJ whole genome shotgun (WGS) entry which is preliminary data.</text>
</comment>
<feature type="region of interest" description="Disordered" evidence="1">
    <location>
        <begin position="1"/>
        <end position="24"/>
    </location>
</feature>
<keyword evidence="3" id="KW-1185">Reference proteome</keyword>
<reference evidence="2 3" key="1">
    <citation type="submission" date="2021-06" db="EMBL/GenBank/DDBJ databases">
        <title>Caerostris extrusa draft genome.</title>
        <authorList>
            <person name="Kono N."/>
            <person name="Arakawa K."/>
        </authorList>
    </citation>
    <scope>NUCLEOTIDE SEQUENCE [LARGE SCALE GENOMIC DNA]</scope>
</reference>
<protein>
    <submittedName>
        <fullName evidence="2">Uncharacterized protein</fullName>
    </submittedName>
</protein>